<comment type="caution">
    <text evidence="1">The sequence shown here is derived from an EMBL/GenBank/DDBJ whole genome shotgun (WGS) entry which is preliminary data.</text>
</comment>
<evidence type="ECO:0000313" key="2">
    <source>
        <dbReference type="Proteomes" id="UP000266861"/>
    </source>
</evidence>
<dbReference type="OrthoDB" id="2362608at2759"/>
<keyword evidence="2" id="KW-1185">Reference proteome</keyword>
<evidence type="ECO:0000313" key="1">
    <source>
        <dbReference type="EMBL" id="RHZ44566.1"/>
    </source>
</evidence>
<accession>A0A397G5E8</accession>
<proteinExistence type="predicted"/>
<name>A0A397G5E8_9GLOM</name>
<dbReference type="Pfam" id="PF14441">
    <property type="entry name" value="OTT_1508_deam"/>
    <property type="match status" value="1"/>
</dbReference>
<dbReference type="EMBL" id="PQFF01000570">
    <property type="protein sequence ID" value="RHZ44566.1"/>
    <property type="molecule type" value="Genomic_DNA"/>
</dbReference>
<gene>
    <name evidence="1" type="ORF">Glove_718g5</name>
</gene>
<protein>
    <submittedName>
        <fullName evidence="1">Uncharacterized protein</fullName>
    </submittedName>
</protein>
<dbReference type="Proteomes" id="UP000266861">
    <property type="component" value="Unassembled WGS sequence"/>
</dbReference>
<sequence>MSEKLLYSKVCIAESINFVIDEASHEVTDMKENDKFSCNLATILTRDREVVAVRLKISSDSCKVFLSKNSDWLEKDVVYINKIENYLKNISKYAPVRSIDAKALTNEILAYCSVKLEYRFEKLKKDIIGGWRKNHDYIVSFMNFASINVDNIDEVDRHKICGFCCNYYKKTKDDTEIPQKFLRHLKKVGSYISSVAGIIACARNKNYKPLFSKIELHRMDPIVIMDQPIFSWENIIKRFINDEEYDCFMNKCSKNTFAMGIIKKIYTDKTTQKLQLDRNDIKQHIYLHAEMNILTSIINHEEKNRVFIAVSKKCCYLCELYINFARNQGYNIIISGIHKKIYHGWKLPHVADTNFRTKSLEYIMENLDRIIENKIKRYTSSLLVTSDSSAESVDSKNQNELEEVLEYVGYQE</sequence>
<reference evidence="1 2" key="1">
    <citation type="submission" date="2018-08" db="EMBL/GenBank/DDBJ databases">
        <title>Genome and evolution of the arbuscular mycorrhizal fungus Diversispora epigaea (formerly Glomus versiforme) and its bacterial endosymbionts.</title>
        <authorList>
            <person name="Sun X."/>
            <person name="Fei Z."/>
            <person name="Harrison M."/>
        </authorList>
    </citation>
    <scope>NUCLEOTIDE SEQUENCE [LARGE SCALE GENOMIC DNA]</scope>
    <source>
        <strain evidence="1 2">IT104</strain>
    </source>
</reference>
<dbReference type="InterPro" id="IPR027796">
    <property type="entry name" value="OTT_1508_deam-like"/>
</dbReference>
<dbReference type="AlphaFoldDB" id="A0A397G5E8"/>
<organism evidence="1 2">
    <name type="scientific">Diversispora epigaea</name>
    <dbReference type="NCBI Taxonomy" id="1348612"/>
    <lineage>
        <taxon>Eukaryota</taxon>
        <taxon>Fungi</taxon>
        <taxon>Fungi incertae sedis</taxon>
        <taxon>Mucoromycota</taxon>
        <taxon>Glomeromycotina</taxon>
        <taxon>Glomeromycetes</taxon>
        <taxon>Diversisporales</taxon>
        <taxon>Diversisporaceae</taxon>
        <taxon>Diversispora</taxon>
    </lineage>
</organism>